<dbReference type="EMBL" id="CP042382">
    <property type="protein sequence ID" value="QEA39374.1"/>
    <property type="molecule type" value="Genomic_DNA"/>
</dbReference>
<dbReference type="SUPFAM" id="SSF48179">
    <property type="entry name" value="6-phosphogluconate dehydrogenase C-terminal domain-like"/>
    <property type="match status" value="1"/>
</dbReference>
<organism evidence="7 8">
    <name type="scientific">Pistricoccus aurantiacus</name>
    <dbReference type="NCBI Taxonomy" id="1883414"/>
    <lineage>
        <taxon>Bacteria</taxon>
        <taxon>Pseudomonadati</taxon>
        <taxon>Pseudomonadota</taxon>
        <taxon>Gammaproteobacteria</taxon>
        <taxon>Oceanospirillales</taxon>
        <taxon>Halomonadaceae</taxon>
        <taxon>Pistricoccus</taxon>
    </lineage>
</organism>
<dbReference type="GO" id="GO:0008691">
    <property type="term" value="F:3-hydroxybutyryl-CoA dehydrogenase activity"/>
    <property type="evidence" value="ECO:0007669"/>
    <property type="project" value="UniProtKB-EC"/>
</dbReference>
<keyword evidence="1 7" id="KW-0560">Oxidoreductase</keyword>
<dbReference type="PIRSF" id="PIRSF000105">
    <property type="entry name" value="HCDH"/>
    <property type="match status" value="1"/>
</dbReference>
<dbReference type="InterPro" id="IPR006176">
    <property type="entry name" value="3-OHacyl-CoA_DH_NAD-bd"/>
</dbReference>
<feature type="binding site" evidence="4">
    <location>
        <position position="323"/>
    </location>
    <ligand>
        <name>NAD(+)</name>
        <dbReference type="ChEBI" id="CHEBI:57540"/>
    </ligand>
</feature>
<feature type="binding site" evidence="4">
    <location>
        <position position="147"/>
    </location>
    <ligand>
        <name>NAD(+)</name>
        <dbReference type="ChEBI" id="CHEBI:57540"/>
    </ligand>
</feature>
<evidence type="ECO:0000256" key="4">
    <source>
        <dbReference type="PIRSR" id="PIRSR000105-2"/>
    </source>
</evidence>
<evidence type="ECO:0000256" key="2">
    <source>
        <dbReference type="ARBA" id="ARBA00023027"/>
    </source>
</evidence>
<dbReference type="Proteomes" id="UP000321272">
    <property type="component" value="Chromosome"/>
</dbReference>
<evidence type="ECO:0000259" key="6">
    <source>
        <dbReference type="Pfam" id="PF02737"/>
    </source>
</evidence>
<dbReference type="InterPro" id="IPR022694">
    <property type="entry name" value="3-OHacyl-CoA_DH"/>
</dbReference>
<dbReference type="SUPFAM" id="SSF51735">
    <property type="entry name" value="NAD(P)-binding Rossmann-fold domains"/>
    <property type="match status" value="1"/>
</dbReference>
<dbReference type="Pfam" id="PF02737">
    <property type="entry name" value="3HCDH_N"/>
    <property type="match status" value="1"/>
</dbReference>
<feature type="binding site" evidence="4">
    <location>
        <position position="83"/>
    </location>
    <ligand>
        <name>NAD(+)</name>
        <dbReference type="ChEBI" id="CHEBI:57540"/>
    </ligand>
</feature>
<feature type="binding site" evidence="4">
    <location>
        <begin position="60"/>
        <end position="65"/>
    </location>
    <ligand>
        <name>NAD(+)</name>
        <dbReference type="ChEBI" id="CHEBI:57540"/>
    </ligand>
</feature>
<feature type="domain" description="3-hydroxyacyl-CoA dehydrogenase C-terminal" evidence="5">
    <location>
        <begin position="235"/>
        <end position="331"/>
    </location>
</feature>
<dbReference type="EC" id="1.1.1.157" evidence="7"/>
<dbReference type="AlphaFoldDB" id="A0A5B8SSW0"/>
<evidence type="ECO:0000259" key="5">
    <source>
        <dbReference type="Pfam" id="PF00725"/>
    </source>
</evidence>
<sequence length="332" mass="35766">MSGTPGALQGTALRILHRFAQDLHRQDSEVRAARNGAQAIVSIHVSRSDRMSNMNVGVVGAGTMGQGIAQVLASSGVNVKLYDVADEPLERAQGSINRGLDRLVSKDRLSESDRDDALARLETTSKLDALSDCEIIIEAAPEDPELKEKLFRDLSALSREAILASNTSSLSLTRLAAVSERPERVVGMHFFNPVPVMGLVEVIRAEQTSDDTVKRVEQLAEQMGKTAVAIADSPGFAVNRLLVPMINEAAFLVQENAATPEAIDQAMKLGANHPMGPLALADLVGLDVCLAIMEVLQDGFGDPKYRPCPLLKRMVAAGHLGRKSGRGFYEYK</sequence>
<keyword evidence="2 4" id="KW-0520">NAD</keyword>
<dbReference type="PANTHER" id="PTHR48075:SF5">
    <property type="entry name" value="3-HYDROXYBUTYRYL-COA DEHYDROGENASE"/>
    <property type="match status" value="1"/>
</dbReference>
<dbReference type="NCBIfam" id="NF005875">
    <property type="entry name" value="PRK07819.1"/>
    <property type="match status" value="1"/>
</dbReference>
<feature type="binding site" evidence="4">
    <location>
        <position position="168"/>
    </location>
    <ligand>
        <name>NAD(+)</name>
        <dbReference type="ChEBI" id="CHEBI:57540"/>
    </ligand>
</feature>
<dbReference type="KEGG" id="paur:FGL86_09985"/>
<dbReference type="InterPro" id="IPR008927">
    <property type="entry name" value="6-PGluconate_DH-like_C_sf"/>
</dbReference>
<protein>
    <submittedName>
        <fullName evidence="7">3-hydroxybutyryl-CoA dehydrogenase</fullName>
        <ecNumber evidence="7">1.1.1.157</ecNumber>
    </submittedName>
</protein>
<dbReference type="InterPro" id="IPR013328">
    <property type="entry name" value="6PGD_dom2"/>
</dbReference>
<feature type="site" description="Important for catalytic activity" evidence="3">
    <location>
        <position position="189"/>
    </location>
</feature>
<evidence type="ECO:0000313" key="7">
    <source>
        <dbReference type="EMBL" id="QEA39374.1"/>
    </source>
</evidence>
<dbReference type="NCBIfam" id="NF004474">
    <property type="entry name" value="PRK05808.1"/>
    <property type="match status" value="1"/>
</dbReference>
<evidence type="ECO:0000256" key="3">
    <source>
        <dbReference type="PIRSR" id="PIRSR000105-1"/>
    </source>
</evidence>
<feature type="domain" description="3-hydroxyacyl-CoA dehydrogenase NAD binding" evidence="6">
    <location>
        <begin position="55"/>
        <end position="232"/>
    </location>
</feature>
<evidence type="ECO:0000313" key="8">
    <source>
        <dbReference type="Proteomes" id="UP000321272"/>
    </source>
</evidence>
<dbReference type="PANTHER" id="PTHR48075">
    <property type="entry name" value="3-HYDROXYACYL-COA DEHYDROGENASE FAMILY PROTEIN"/>
    <property type="match status" value="1"/>
</dbReference>
<evidence type="ECO:0000256" key="1">
    <source>
        <dbReference type="ARBA" id="ARBA00023002"/>
    </source>
</evidence>
<keyword evidence="8" id="KW-1185">Reference proteome</keyword>
<feature type="binding site" evidence="4">
    <location>
        <position position="142"/>
    </location>
    <ligand>
        <name>NAD(+)</name>
        <dbReference type="ChEBI" id="CHEBI:57540"/>
    </ligand>
</feature>
<name>A0A5B8SSW0_9GAMM</name>
<dbReference type="Gene3D" id="1.10.1040.10">
    <property type="entry name" value="N-(1-d-carboxylethyl)-l-norvaline Dehydrogenase, domain 2"/>
    <property type="match status" value="1"/>
</dbReference>
<proteinExistence type="predicted"/>
<dbReference type="InterPro" id="IPR006108">
    <property type="entry name" value="3HC_DH_C"/>
</dbReference>
<reference evidence="7 8" key="1">
    <citation type="submission" date="2019-06" db="EMBL/GenBank/DDBJ databases">
        <title>Genome analyses of bacteria isolated from kimchi.</title>
        <authorList>
            <person name="Lee S."/>
            <person name="Ahn S."/>
            <person name="Roh S."/>
        </authorList>
    </citation>
    <scope>NUCLEOTIDE SEQUENCE [LARGE SCALE GENOMIC DNA]</scope>
    <source>
        <strain evidence="7 8">CBA4606</strain>
    </source>
</reference>
<dbReference type="GO" id="GO:0070403">
    <property type="term" value="F:NAD+ binding"/>
    <property type="evidence" value="ECO:0007669"/>
    <property type="project" value="InterPro"/>
</dbReference>
<dbReference type="FunFam" id="3.40.50.720:FF:000009">
    <property type="entry name" value="Fatty oxidation complex, alpha subunit"/>
    <property type="match status" value="1"/>
</dbReference>
<accession>A0A5B8SSW0</accession>
<dbReference type="Pfam" id="PF00725">
    <property type="entry name" value="3HCDH"/>
    <property type="match status" value="1"/>
</dbReference>
<dbReference type="InterPro" id="IPR036291">
    <property type="entry name" value="NAD(P)-bd_dom_sf"/>
</dbReference>
<dbReference type="Gene3D" id="3.40.50.720">
    <property type="entry name" value="NAD(P)-binding Rossmann-like Domain"/>
    <property type="match status" value="1"/>
</dbReference>
<dbReference type="OrthoDB" id="5389341at2"/>
<feature type="binding site" evidence="4">
    <location>
        <position position="192"/>
    </location>
    <ligand>
        <name>NAD(+)</name>
        <dbReference type="ChEBI" id="CHEBI:57540"/>
    </ligand>
</feature>
<dbReference type="GO" id="GO:0006631">
    <property type="term" value="P:fatty acid metabolic process"/>
    <property type="evidence" value="ECO:0007669"/>
    <property type="project" value="InterPro"/>
</dbReference>
<gene>
    <name evidence="7" type="ORF">FGL86_09985</name>
</gene>